<dbReference type="CDD" id="cd08916">
    <property type="entry name" value="TrHb3_P"/>
    <property type="match status" value="1"/>
</dbReference>
<sequence>METRHEIAGLDDIRLLVDTFYQRIQADELLGPIFNERIQDRWPIHLEKMYRFWQTVLLEEYTYGGRPFPPHAQLPVDHEHFATWLALFTATVDELFTGAKADEAKWRAGKMAEMFEHKIAYIKQNKFNIQ</sequence>
<evidence type="ECO:0000256" key="1">
    <source>
        <dbReference type="ARBA" id="ARBA00022448"/>
    </source>
</evidence>
<dbReference type="GO" id="GO:0046872">
    <property type="term" value="F:metal ion binding"/>
    <property type="evidence" value="ECO:0007669"/>
    <property type="project" value="UniProtKB-KW"/>
</dbReference>
<dbReference type="AlphaFoldDB" id="A0A3E2NWK4"/>
<evidence type="ECO:0000313" key="7">
    <source>
        <dbReference type="Proteomes" id="UP000260823"/>
    </source>
</evidence>
<evidence type="ECO:0000256" key="3">
    <source>
        <dbReference type="ARBA" id="ARBA00022723"/>
    </source>
</evidence>
<evidence type="ECO:0000256" key="2">
    <source>
        <dbReference type="ARBA" id="ARBA00022617"/>
    </source>
</evidence>
<dbReference type="InterPro" id="IPR009050">
    <property type="entry name" value="Globin-like_sf"/>
</dbReference>
<accession>A0A3E2NWK4</accession>
<keyword evidence="2 5" id="KW-0349">Heme</keyword>
<name>A0A3E2NWK4_9SPHI</name>
<dbReference type="GO" id="GO:0020037">
    <property type="term" value="F:heme binding"/>
    <property type="evidence" value="ECO:0007669"/>
    <property type="project" value="InterPro"/>
</dbReference>
<dbReference type="OrthoDB" id="25954at2"/>
<protein>
    <submittedName>
        <fullName evidence="6">Group III truncated hemoglobin</fullName>
    </submittedName>
</protein>
<dbReference type="Gene3D" id="1.10.490.10">
    <property type="entry name" value="Globins"/>
    <property type="match status" value="1"/>
</dbReference>
<evidence type="ECO:0000256" key="5">
    <source>
        <dbReference type="PIRSR" id="PIRSR601486-1"/>
    </source>
</evidence>
<dbReference type="SUPFAM" id="SSF46458">
    <property type="entry name" value="Globin-like"/>
    <property type="match status" value="1"/>
</dbReference>
<dbReference type="InterPro" id="IPR012292">
    <property type="entry name" value="Globin/Proto"/>
</dbReference>
<comment type="caution">
    <text evidence="6">The sequence shown here is derived from an EMBL/GenBank/DDBJ whole genome shotgun (WGS) entry which is preliminary data.</text>
</comment>
<dbReference type="Proteomes" id="UP000260823">
    <property type="component" value="Unassembled WGS sequence"/>
</dbReference>
<reference evidence="6 7" key="1">
    <citation type="submission" date="2018-08" db="EMBL/GenBank/DDBJ databases">
        <title>Mucilaginibacter terrae sp. nov., isolated from manganese diggings.</title>
        <authorList>
            <person name="Huang Y."/>
            <person name="Zhou Z."/>
        </authorList>
    </citation>
    <scope>NUCLEOTIDE SEQUENCE [LARGE SCALE GENOMIC DNA]</scope>
    <source>
        <strain evidence="6 7">ZH6</strain>
    </source>
</reference>
<evidence type="ECO:0000313" key="6">
    <source>
        <dbReference type="EMBL" id="RFZ85388.1"/>
    </source>
</evidence>
<feature type="binding site" description="covalent" evidence="5">
    <location>
        <position position="117"/>
    </location>
    <ligand>
        <name>heme</name>
        <dbReference type="ChEBI" id="CHEBI:30413"/>
    </ligand>
</feature>
<proteinExistence type="predicted"/>
<dbReference type="RefSeq" id="WP_117382288.1">
    <property type="nucleotide sequence ID" value="NZ_QWDE01000001.1"/>
</dbReference>
<dbReference type="Pfam" id="PF01152">
    <property type="entry name" value="Bac_globin"/>
    <property type="match status" value="1"/>
</dbReference>
<keyword evidence="7" id="KW-1185">Reference proteome</keyword>
<keyword evidence="3" id="KW-0479">Metal-binding</keyword>
<dbReference type="GO" id="GO:0019825">
    <property type="term" value="F:oxygen binding"/>
    <property type="evidence" value="ECO:0007669"/>
    <property type="project" value="InterPro"/>
</dbReference>
<keyword evidence="1" id="KW-0813">Transport</keyword>
<dbReference type="InterPro" id="IPR001486">
    <property type="entry name" value="Hemoglobin_trunc"/>
</dbReference>
<organism evidence="6 7">
    <name type="scientific">Mucilaginibacter terrenus</name>
    <dbReference type="NCBI Taxonomy" id="2482727"/>
    <lineage>
        <taxon>Bacteria</taxon>
        <taxon>Pseudomonadati</taxon>
        <taxon>Bacteroidota</taxon>
        <taxon>Sphingobacteriia</taxon>
        <taxon>Sphingobacteriales</taxon>
        <taxon>Sphingobacteriaceae</taxon>
        <taxon>Mucilaginibacter</taxon>
    </lineage>
</organism>
<gene>
    <name evidence="6" type="ORF">DYU05_07265</name>
</gene>
<keyword evidence="4" id="KW-0408">Iron</keyword>
<evidence type="ECO:0000256" key="4">
    <source>
        <dbReference type="ARBA" id="ARBA00023004"/>
    </source>
</evidence>
<dbReference type="EMBL" id="QWDE01000001">
    <property type="protein sequence ID" value="RFZ85388.1"/>
    <property type="molecule type" value="Genomic_DNA"/>
</dbReference>